<dbReference type="InterPro" id="IPR027417">
    <property type="entry name" value="P-loop_NTPase"/>
</dbReference>
<proteinExistence type="predicted"/>
<dbReference type="InterPro" id="IPR015943">
    <property type="entry name" value="WD40/YVTN_repeat-like_dom_sf"/>
</dbReference>
<evidence type="ECO:0000313" key="4">
    <source>
        <dbReference type="Proteomes" id="UP000587462"/>
    </source>
</evidence>
<dbReference type="Pfam" id="PF20703">
    <property type="entry name" value="nSTAND1"/>
    <property type="match status" value="1"/>
</dbReference>
<dbReference type="InterPro" id="IPR049052">
    <property type="entry name" value="nSTAND1"/>
</dbReference>
<feature type="domain" description="Novel STAND NTPase 1" evidence="2">
    <location>
        <begin position="212"/>
        <end position="615"/>
    </location>
</feature>
<protein>
    <submittedName>
        <fullName evidence="3">Trypsin-like peptidase domain-containing protein</fullName>
    </submittedName>
</protein>
<dbReference type="RefSeq" id="WP_171079540.1">
    <property type="nucleotide sequence ID" value="NZ_BNBU01000001.1"/>
</dbReference>
<dbReference type="SUPFAM" id="SSF50494">
    <property type="entry name" value="Trypsin-like serine proteases"/>
    <property type="match status" value="1"/>
</dbReference>
<name>A0A7Y7B2D6_STRMO</name>
<evidence type="ECO:0000256" key="1">
    <source>
        <dbReference type="PROSITE-ProRule" id="PRU00221"/>
    </source>
</evidence>
<dbReference type="Proteomes" id="UP000587462">
    <property type="component" value="Unassembled WGS sequence"/>
</dbReference>
<dbReference type="Pfam" id="PF13365">
    <property type="entry name" value="Trypsin_2"/>
    <property type="match status" value="1"/>
</dbReference>
<dbReference type="InterPro" id="IPR009003">
    <property type="entry name" value="Peptidase_S1_PA"/>
</dbReference>
<dbReference type="InterPro" id="IPR011047">
    <property type="entry name" value="Quinoprotein_ADH-like_sf"/>
</dbReference>
<dbReference type="SUPFAM" id="SSF50960">
    <property type="entry name" value="TolB, C-terminal domain"/>
    <property type="match status" value="1"/>
</dbReference>
<dbReference type="SMART" id="SM00320">
    <property type="entry name" value="WD40"/>
    <property type="match status" value="3"/>
</dbReference>
<evidence type="ECO:0000259" key="2">
    <source>
        <dbReference type="Pfam" id="PF20703"/>
    </source>
</evidence>
<dbReference type="PROSITE" id="PS50082">
    <property type="entry name" value="WD_REPEATS_2"/>
    <property type="match status" value="1"/>
</dbReference>
<organism evidence="3 4">
    <name type="scientific">Streptomyces morookaense</name>
    <name type="common">Streptoverticillium morookaense</name>
    <dbReference type="NCBI Taxonomy" id="1970"/>
    <lineage>
        <taxon>Bacteria</taxon>
        <taxon>Bacillati</taxon>
        <taxon>Actinomycetota</taxon>
        <taxon>Actinomycetes</taxon>
        <taxon>Kitasatosporales</taxon>
        <taxon>Streptomycetaceae</taxon>
        <taxon>Streptomyces</taxon>
    </lineage>
</organism>
<dbReference type="PROSITE" id="PS50294">
    <property type="entry name" value="WD_REPEATS_REGION"/>
    <property type="match status" value="1"/>
</dbReference>
<dbReference type="Gene3D" id="2.40.10.10">
    <property type="entry name" value="Trypsin-like serine proteases"/>
    <property type="match status" value="2"/>
</dbReference>
<gene>
    <name evidence="3" type="ORF">HG542_08770</name>
</gene>
<dbReference type="EMBL" id="JABBXF010000015">
    <property type="protein sequence ID" value="NVK77758.1"/>
    <property type="molecule type" value="Genomic_DNA"/>
</dbReference>
<dbReference type="Pfam" id="PF00400">
    <property type="entry name" value="WD40"/>
    <property type="match status" value="1"/>
</dbReference>
<dbReference type="InterPro" id="IPR043504">
    <property type="entry name" value="Peptidase_S1_PA_chymotrypsin"/>
</dbReference>
<dbReference type="PANTHER" id="PTHR19879">
    <property type="entry name" value="TRANSCRIPTION INITIATION FACTOR TFIID"/>
    <property type="match status" value="1"/>
</dbReference>
<dbReference type="InterPro" id="IPR001680">
    <property type="entry name" value="WD40_rpt"/>
</dbReference>
<dbReference type="SUPFAM" id="SSF52540">
    <property type="entry name" value="P-loop containing nucleoside triphosphate hydrolases"/>
    <property type="match status" value="1"/>
</dbReference>
<keyword evidence="4" id="KW-1185">Reference proteome</keyword>
<sequence>MPGPVPNPGVARLWSDGAPQGAGLLAAPRTVLTCGHVVSAIAGERESVPLPPGLAVELDFPLAGPTARRQAATLARHIPVAPDGTGDIAVLSLADDPPAGAEPVRLLDVQTVRDHPFTAFGFPAGDDDGVWSSGRIVDDRGRGWVQIESTGACEILQGFSGTPLWDDHLKGVVGMVVATDRRFLGRAAYAITADVLIEAHPELRRYASLPSPFRGLLPFREQDAVHYFGRSVQTVELTEAVTTSVVVPVVGASGVGKSSLVQAGLVPALRRRGDYSVATLVPEPAVRPEHMLASALLPLLGEDTAEPRGRLEQLTGLADRLRDAGAAAPAVKEALSRSGTSQLLLFIDQFEVLFRCAPGAADALVEQVLHMTGWRTADGGPLVRLVFTLRLDFLTSMRRFPALERACETSAFFVNKLSGEQLREVVLSPVDSFHGAVRFEERLAERLLSDAGRSPGALPLLEFALTLLWERQLQGVLTHAAYEEIGRVAGALATHAERAVKERLGDLTDEVRRLFVQLVRPGDADAEAPADTGRTARRSELPPACWEAAQLLAVQRLVHLDHASDGVETVSLAHEALLEHWPTLRSWVDLDRDFRTWQEHLRARIVRWEPDGRDRALLMRGSELKAAQKWLRDRPEDIAGGERDYIRASTEWRRKRRFRAALAATAVVTAMAGLAGASLSSVRDNKAAELAGGLVQEAQRQANSRLEPAALLSVAAWRTASTQQAARDNLFDRYLADARYDAVLPANGKVAETALDDAGRLIAVRTDAGRLTVWRRPAQAGQAGQVVQVARMDNVSAVAVSPDGTRLAFGGDGNRIRIWDVAGRKVVQTLQAAASTASADQKVDQLAFDRTGHRLVAHPPEEDAAQLWDLDRPTAPAVRLQPPSRTEGSAWRLAFDASGEHVVSDHVGGHLAWDARSGRSLAVDEPVGGVDSPAVWFVQGARPVVARCIDSRWHLTDPVGDGTDTRVAQTVPCATGDEVAGVSDQLVLGRRKNTITVYDAHSGEPLRQFAEESASGGQYTRYYLANGSRTFTVARGTEALAVTVPEPGSLGTVSWIVGSQPADKEGDAERVQFSPSGRYTVTVGVGGPVTVWDPATGRRLSAAGAGMGGDPVHAVFDRAEKTLAVADMTEPTVTLYSLPDLRVLRRLTIDIPEGTPPESASIAGLGFGPQNRLTILAGGAVSQWDATTGRRIGRPLLFGAAATAMAVNPDSGEVAVTTPDRRGIEIWDAQARHRTTVLVPGFTSQLLDWHRAVQYSADGKRVMLVGRNGETEIHDAATGRRLIAIPAAPSRYTAFLAHSEQVVSMRSDAFEVWGPAGLVTRTRIPPTAQVRAVVPSPDGEHMLLTTGTELDVRFLLAQATPDAWAAGLCSRVTRNISRSDMGTVHYGILERYLLGVTACTSHG</sequence>
<keyword evidence="1" id="KW-0853">WD repeat</keyword>
<reference evidence="3 4" key="1">
    <citation type="submission" date="2020-04" db="EMBL/GenBank/DDBJ databases">
        <title>Draft Genome Sequence of Streptomyces morookaense DSM 40503, an 8-azaguanine-producing strain.</title>
        <authorList>
            <person name="Qi J."/>
            <person name="Gao J.-M."/>
        </authorList>
    </citation>
    <scope>NUCLEOTIDE SEQUENCE [LARGE SCALE GENOMIC DNA]</scope>
    <source>
        <strain evidence="3 4">DSM 40503</strain>
    </source>
</reference>
<accession>A0A7Y7B2D6</accession>
<evidence type="ECO:0000313" key="3">
    <source>
        <dbReference type="EMBL" id="NVK77758.1"/>
    </source>
</evidence>
<dbReference type="SUPFAM" id="SSF50998">
    <property type="entry name" value="Quinoprotein alcohol dehydrogenase-like"/>
    <property type="match status" value="1"/>
</dbReference>
<feature type="repeat" description="WD" evidence="1">
    <location>
        <begin position="788"/>
        <end position="829"/>
    </location>
</feature>
<comment type="caution">
    <text evidence="3">The sequence shown here is derived from an EMBL/GenBank/DDBJ whole genome shotgun (WGS) entry which is preliminary data.</text>
</comment>
<dbReference type="PANTHER" id="PTHR19879:SF9">
    <property type="entry name" value="TRANSCRIPTION INITIATION FACTOR TFIID SUBUNIT 5"/>
    <property type="match status" value="1"/>
</dbReference>
<dbReference type="Gene3D" id="2.130.10.10">
    <property type="entry name" value="YVTN repeat-like/Quinoprotein amine dehydrogenase"/>
    <property type="match status" value="3"/>
</dbReference>